<evidence type="ECO:0000313" key="7">
    <source>
        <dbReference type="Proteomes" id="UP000683360"/>
    </source>
</evidence>
<dbReference type="Proteomes" id="UP000683360">
    <property type="component" value="Unassembled WGS sequence"/>
</dbReference>
<dbReference type="GO" id="GO:0005886">
    <property type="term" value="C:plasma membrane"/>
    <property type="evidence" value="ECO:0007669"/>
    <property type="project" value="TreeGrafter"/>
</dbReference>
<evidence type="ECO:0000256" key="1">
    <source>
        <dbReference type="ARBA" id="ARBA00004141"/>
    </source>
</evidence>
<evidence type="ECO:0000256" key="3">
    <source>
        <dbReference type="ARBA" id="ARBA00022989"/>
    </source>
</evidence>
<dbReference type="PROSITE" id="PS51257">
    <property type="entry name" value="PROKAR_LIPOPROTEIN"/>
    <property type="match status" value="1"/>
</dbReference>
<comment type="subcellular location">
    <subcellularLocation>
        <location evidence="1">Membrane</location>
        <topology evidence="1">Multi-pass membrane protein</topology>
    </subcellularLocation>
</comment>
<dbReference type="PANTHER" id="PTHR10671">
    <property type="entry name" value="EPITHELIAL MEMBRANE PROTEIN-RELATED"/>
    <property type="match status" value="1"/>
</dbReference>
<keyword evidence="2 5" id="KW-0812">Transmembrane</keyword>
<organism evidence="6 7">
    <name type="scientific">Mytilus edulis</name>
    <name type="common">Blue mussel</name>
    <dbReference type="NCBI Taxonomy" id="6550"/>
    <lineage>
        <taxon>Eukaryota</taxon>
        <taxon>Metazoa</taxon>
        <taxon>Spiralia</taxon>
        <taxon>Lophotrochozoa</taxon>
        <taxon>Mollusca</taxon>
        <taxon>Bivalvia</taxon>
        <taxon>Autobranchia</taxon>
        <taxon>Pteriomorphia</taxon>
        <taxon>Mytilida</taxon>
        <taxon>Mytiloidea</taxon>
        <taxon>Mytilidae</taxon>
        <taxon>Mytilinae</taxon>
        <taxon>Mytilus</taxon>
    </lineage>
</organism>
<feature type="transmembrane region" description="Helical" evidence="5">
    <location>
        <begin position="7"/>
        <end position="27"/>
    </location>
</feature>
<feature type="transmembrane region" description="Helical" evidence="5">
    <location>
        <begin position="149"/>
        <end position="175"/>
    </location>
</feature>
<dbReference type="PANTHER" id="PTHR10671:SF108">
    <property type="entry name" value="CLAUDIN FAMILY PROTEIN-RELATED"/>
    <property type="match status" value="1"/>
</dbReference>
<reference evidence="6" key="1">
    <citation type="submission" date="2021-03" db="EMBL/GenBank/DDBJ databases">
        <authorList>
            <person name="Bekaert M."/>
        </authorList>
    </citation>
    <scope>NUCLEOTIDE SEQUENCE</scope>
</reference>
<keyword evidence="7" id="KW-1185">Reference proteome</keyword>
<feature type="transmembrane region" description="Helical" evidence="5">
    <location>
        <begin position="75"/>
        <end position="95"/>
    </location>
</feature>
<dbReference type="AlphaFoldDB" id="A0A8S3VE91"/>
<dbReference type="Pfam" id="PF00822">
    <property type="entry name" value="PMP22_Claudin"/>
    <property type="match status" value="1"/>
</dbReference>
<sequence length="219" mass="24740">MKILVPIVLGIAASVLITIAACIPGWMVKEYKNSGYHVYIGLFYGLTCADSCKVNQFSEIYHYKKGIDLFWMLEFHVEVLLSIIISVISVIVLILDARHNWPHKRLVTAIIMFVIAGVLVLIGCGRILYATISSNYRMKTMKQKSDFSFSFSFSLVPAILGGILLMMAAFTVCIIRKRNNNEDEKEKVVFNDIWETKVDYVPRKSQGSLSYDTKSSHAV</sequence>
<evidence type="ECO:0000313" key="6">
    <source>
        <dbReference type="EMBL" id="CAG2256221.1"/>
    </source>
</evidence>
<keyword evidence="3 5" id="KW-1133">Transmembrane helix</keyword>
<dbReference type="InterPro" id="IPR004031">
    <property type="entry name" value="PMP22/EMP/MP20/Claudin"/>
</dbReference>
<name>A0A8S3VE91_MYTED</name>
<dbReference type="OrthoDB" id="6169646at2759"/>
<proteinExistence type="predicted"/>
<dbReference type="Gene3D" id="1.20.140.150">
    <property type="match status" value="1"/>
</dbReference>
<dbReference type="InterPro" id="IPR050579">
    <property type="entry name" value="PMP-22/EMP/MP20-like"/>
</dbReference>
<evidence type="ECO:0000256" key="4">
    <source>
        <dbReference type="ARBA" id="ARBA00023136"/>
    </source>
</evidence>
<accession>A0A8S3VE91</accession>
<comment type="caution">
    <text evidence="6">The sequence shown here is derived from an EMBL/GenBank/DDBJ whole genome shotgun (WGS) entry which is preliminary data.</text>
</comment>
<protein>
    <submittedName>
        <fullName evidence="6">Uncharacterized protein</fullName>
    </submittedName>
</protein>
<dbReference type="EMBL" id="CAJPWZ010003297">
    <property type="protein sequence ID" value="CAG2256221.1"/>
    <property type="molecule type" value="Genomic_DNA"/>
</dbReference>
<gene>
    <name evidence="6" type="ORF">MEDL_67581</name>
</gene>
<evidence type="ECO:0000256" key="5">
    <source>
        <dbReference type="SAM" id="Phobius"/>
    </source>
</evidence>
<evidence type="ECO:0000256" key="2">
    <source>
        <dbReference type="ARBA" id="ARBA00022692"/>
    </source>
</evidence>
<feature type="transmembrane region" description="Helical" evidence="5">
    <location>
        <begin position="107"/>
        <end position="129"/>
    </location>
</feature>
<keyword evidence="4 5" id="KW-0472">Membrane</keyword>